<dbReference type="Proteomes" id="UP001379235">
    <property type="component" value="Unassembled WGS sequence"/>
</dbReference>
<name>A0ABU8S4N5_9SPHN</name>
<proteinExistence type="predicted"/>
<dbReference type="RefSeq" id="WP_339964125.1">
    <property type="nucleotide sequence ID" value="NZ_JBBHJY010000001.1"/>
</dbReference>
<gene>
    <name evidence="2" type="ORF">WG900_01335</name>
</gene>
<keyword evidence="1" id="KW-0472">Membrane</keyword>
<sequence length="166" mass="18143">MQQGGWLQTILPFVIIAVVMARRWKTIDKPVALRTGRMWIMPAILTVLIGAMLYAMPPAPLGWGVFALGIVVGSAVGWQRARLMRFHLDEESGAVIVRQSPLAFLFIVALFLARRLLIPGREAQAAGQVASAGLPLVTDALLGFALGMIIGMRIEMWRRAKALRAA</sequence>
<keyword evidence="3" id="KW-1185">Reference proteome</keyword>
<reference evidence="2 3" key="1">
    <citation type="submission" date="2024-03" db="EMBL/GenBank/DDBJ databases">
        <authorList>
            <person name="Jo J.-H."/>
        </authorList>
    </citation>
    <scope>NUCLEOTIDE SEQUENCE [LARGE SCALE GENOMIC DNA]</scope>
    <source>
        <strain evidence="2 3">AS3R-12</strain>
    </source>
</reference>
<dbReference type="Pfam" id="PF07301">
    <property type="entry name" value="DUF1453"/>
    <property type="match status" value="1"/>
</dbReference>
<feature type="transmembrane region" description="Helical" evidence="1">
    <location>
        <begin position="36"/>
        <end position="55"/>
    </location>
</feature>
<feature type="transmembrane region" description="Helical" evidence="1">
    <location>
        <begin position="93"/>
        <end position="113"/>
    </location>
</feature>
<feature type="transmembrane region" description="Helical" evidence="1">
    <location>
        <begin position="6"/>
        <end position="24"/>
    </location>
</feature>
<protein>
    <submittedName>
        <fullName evidence="2">DUF1453 domain-containing protein</fullName>
    </submittedName>
</protein>
<organism evidence="2 3">
    <name type="scientific">Novosphingobium aquae</name>
    <dbReference type="NCBI Taxonomy" id="3133435"/>
    <lineage>
        <taxon>Bacteria</taxon>
        <taxon>Pseudomonadati</taxon>
        <taxon>Pseudomonadota</taxon>
        <taxon>Alphaproteobacteria</taxon>
        <taxon>Sphingomonadales</taxon>
        <taxon>Sphingomonadaceae</taxon>
        <taxon>Novosphingobium</taxon>
    </lineage>
</organism>
<keyword evidence="1" id="KW-1133">Transmembrane helix</keyword>
<accession>A0ABU8S4N5</accession>
<dbReference type="EMBL" id="JBBHJY010000001">
    <property type="protein sequence ID" value="MEJ6008556.1"/>
    <property type="molecule type" value="Genomic_DNA"/>
</dbReference>
<evidence type="ECO:0000256" key="1">
    <source>
        <dbReference type="SAM" id="Phobius"/>
    </source>
</evidence>
<comment type="caution">
    <text evidence="2">The sequence shown here is derived from an EMBL/GenBank/DDBJ whole genome shotgun (WGS) entry which is preliminary data.</text>
</comment>
<feature type="transmembrane region" description="Helical" evidence="1">
    <location>
        <begin position="133"/>
        <end position="154"/>
    </location>
</feature>
<dbReference type="InterPro" id="IPR058247">
    <property type="entry name" value="DUF1453"/>
</dbReference>
<feature type="transmembrane region" description="Helical" evidence="1">
    <location>
        <begin position="61"/>
        <end position="81"/>
    </location>
</feature>
<evidence type="ECO:0000313" key="2">
    <source>
        <dbReference type="EMBL" id="MEJ6008556.1"/>
    </source>
</evidence>
<evidence type="ECO:0000313" key="3">
    <source>
        <dbReference type="Proteomes" id="UP001379235"/>
    </source>
</evidence>
<keyword evidence="1" id="KW-0812">Transmembrane</keyword>